<dbReference type="GO" id="GO:0005829">
    <property type="term" value="C:cytosol"/>
    <property type="evidence" value="ECO:0007669"/>
    <property type="project" value="UniProtKB-ARBA"/>
</dbReference>
<dbReference type="CDD" id="cd04458">
    <property type="entry name" value="CSP_CDS"/>
    <property type="match status" value="2"/>
</dbReference>
<dbReference type="Pfam" id="PF00313">
    <property type="entry name" value="CSD"/>
    <property type="match status" value="2"/>
</dbReference>
<gene>
    <name evidence="2" type="ORF">HW532_03005</name>
</gene>
<evidence type="ECO:0000259" key="1">
    <source>
        <dbReference type="PROSITE" id="PS51857"/>
    </source>
</evidence>
<dbReference type="PRINTS" id="PR00050">
    <property type="entry name" value="COLDSHOCK"/>
</dbReference>
<keyword evidence="3" id="KW-1185">Reference proteome</keyword>
<feature type="domain" description="CSD" evidence="1">
    <location>
        <begin position="104"/>
        <end position="169"/>
    </location>
</feature>
<dbReference type="InterPro" id="IPR002059">
    <property type="entry name" value="CSP_DNA-bd"/>
</dbReference>
<proteinExistence type="predicted"/>
<reference evidence="2 3" key="1">
    <citation type="submission" date="2020-06" db="EMBL/GenBank/DDBJ databases">
        <title>Genome sequence of 2 isolates from Red Sea Mangroves.</title>
        <authorList>
            <person name="Sefrji F."/>
            <person name="Michoud G."/>
            <person name="Merlino G."/>
            <person name="Daffonchio D."/>
        </authorList>
    </citation>
    <scope>NUCLEOTIDE SEQUENCE [LARGE SCALE GENOMIC DNA]</scope>
    <source>
        <strain evidence="2 3">R1DC25</strain>
    </source>
</reference>
<sequence length="179" mass="19833">MSTGSEAAVEITQISGFVKWFDAERGYGFIIPDNGLADVLLHLSCLKRDGYGPVREGTRVVCDVVRRQKGLQALRVLAIDTSTAVDPAPKPARTHVVVTPTSDWEQVQVKWFNRTRGYGFVTRGDGTPDIFIHMETLRRFEIEELEPGQTVYVRYGQGPKGLMVAEVSHQPADDDAASQ</sequence>
<dbReference type="InterPro" id="IPR050181">
    <property type="entry name" value="Cold_shock_domain"/>
</dbReference>
<feature type="domain" description="CSD" evidence="1">
    <location>
        <begin position="13"/>
        <end position="78"/>
    </location>
</feature>
<dbReference type="InterPro" id="IPR011129">
    <property type="entry name" value="CSD"/>
</dbReference>
<dbReference type="AlphaFoldDB" id="A0A7S8C1R9"/>
<dbReference type="Proteomes" id="UP000593594">
    <property type="component" value="Chromosome"/>
</dbReference>
<dbReference type="EMBL" id="CP058214">
    <property type="protein sequence ID" value="QPC41771.1"/>
    <property type="molecule type" value="Genomic_DNA"/>
</dbReference>
<dbReference type="PANTHER" id="PTHR11544">
    <property type="entry name" value="COLD SHOCK DOMAIN CONTAINING PROTEINS"/>
    <property type="match status" value="1"/>
</dbReference>
<dbReference type="KEGG" id="kmn:HW532_03005"/>
<evidence type="ECO:0000313" key="3">
    <source>
        <dbReference type="Proteomes" id="UP000593594"/>
    </source>
</evidence>
<dbReference type="RefSeq" id="WP_213162998.1">
    <property type="nucleotide sequence ID" value="NZ_CP058214.1"/>
</dbReference>
<protein>
    <submittedName>
        <fullName evidence="2">CspA family cold shock protein</fullName>
    </submittedName>
</protein>
<evidence type="ECO:0000313" key="2">
    <source>
        <dbReference type="EMBL" id="QPC41771.1"/>
    </source>
</evidence>
<accession>A0A7S8C1R9</accession>
<dbReference type="SMART" id="SM00357">
    <property type="entry name" value="CSP"/>
    <property type="match status" value="2"/>
</dbReference>
<name>A0A7S8C1R9_9HYPH</name>
<dbReference type="InterPro" id="IPR012340">
    <property type="entry name" value="NA-bd_OB-fold"/>
</dbReference>
<dbReference type="SUPFAM" id="SSF50249">
    <property type="entry name" value="Nucleic acid-binding proteins"/>
    <property type="match status" value="2"/>
</dbReference>
<dbReference type="PROSITE" id="PS51857">
    <property type="entry name" value="CSD_2"/>
    <property type="match status" value="2"/>
</dbReference>
<dbReference type="GO" id="GO:0003676">
    <property type="term" value="F:nucleic acid binding"/>
    <property type="evidence" value="ECO:0007669"/>
    <property type="project" value="InterPro"/>
</dbReference>
<dbReference type="Gene3D" id="2.40.50.140">
    <property type="entry name" value="Nucleic acid-binding proteins"/>
    <property type="match status" value="2"/>
</dbReference>
<organism evidence="2 3">
    <name type="scientific">Kaustia mangrovi</name>
    <dbReference type="NCBI Taxonomy" id="2593653"/>
    <lineage>
        <taxon>Bacteria</taxon>
        <taxon>Pseudomonadati</taxon>
        <taxon>Pseudomonadota</taxon>
        <taxon>Alphaproteobacteria</taxon>
        <taxon>Hyphomicrobiales</taxon>
        <taxon>Parvibaculaceae</taxon>
        <taxon>Kaustia</taxon>
    </lineage>
</organism>